<feature type="transmembrane region" description="Helical" evidence="8">
    <location>
        <begin position="12"/>
        <end position="31"/>
    </location>
</feature>
<dbReference type="InterPro" id="IPR003445">
    <property type="entry name" value="Cat_transpt"/>
</dbReference>
<evidence type="ECO:0000256" key="6">
    <source>
        <dbReference type="ARBA" id="ARBA00023065"/>
    </source>
</evidence>
<evidence type="ECO:0000256" key="7">
    <source>
        <dbReference type="ARBA" id="ARBA00023136"/>
    </source>
</evidence>
<comment type="subcellular location">
    <subcellularLocation>
        <location evidence="1">Cell membrane</location>
        <topology evidence="1">Multi-pass membrane protein</topology>
    </subcellularLocation>
</comment>
<dbReference type="OrthoDB" id="9810952at2"/>
<dbReference type="Pfam" id="PF02386">
    <property type="entry name" value="TrkH"/>
    <property type="match status" value="1"/>
</dbReference>
<accession>A0A2T4Z1Z2</accession>
<name>A0A2T4Z1Z2_9BACL</name>
<feature type="transmembrane region" description="Helical" evidence="8">
    <location>
        <begin position="129"/>
        <end position="152"/>
    </location>
</feature>
<feature type="transmembrane region" description="Helical" evidence="8">
    <location>
        <begin position="190"/>
        <end position="209"/>
    </location>
</feature>
<dbReference type="RefSeq" id="WP_107728428.1">
    <property type="nucleotide sequence ID" value="NZ_PZZP01000003.1"/>
</dbReference>
<evidence type="ECO:0000256" key="4">
    <source>
        <dbReference type="ARBA" id="ARBA00022692"/>
    </source>
</evidence>
<dbReference type="GO" id="GO:0030001">
    <property type="term" value="P:metal ion transport"/>
    <property type="evidence" value="ECO:0007669"/>
    <property type="project" value="UniProtKB-ARBA"/>
</dbReference>
<dbReference type="Proteomes" id="UP000241639">
    <property type="component" value="Unassembled WGS sequence"/>
</dbReference>
<evidence type="ECO:0000256" key="1">
    <source>
        <dbReference type="ARBA" id="ARBA00004651"/>
    </source>
</evidence>
<feature type="transmembrane region" description="Helical" evidence="8">
    <location>
        <begin position="351"/>
        <end position="371"/>
    </location>
</feature>
<keyword evidence="10" id="KW-1185">Reference proteome</keyword>
<dbReference type="PANTHER" id="PTHR32024">
    <property type="entry name" value="TRK SYSTEM POTASSIUM UPTAKE PROTEIN TRKG-RELATED"/>
    <property type="match status" value="1"/>
</dbReference>
<keyword evidence="5 8" id="KW-1133">Transmembrane helix</keyword>
<keyword evidence="6" id="KW-0406">Ion transport</keyword>
<evidence type="ECO:0000256" key="3">
    <source>
        <dbReference type="ARBA" id="ARBA00022475"/>
    </source>
</evidence>
<feature type="transmembrane region" description="Helical" evidence="8">
    <location>
        <begin position="408"/>
        <end position="428"/>
    </location>
</feature>
<dbReference type="EMBL" id="PZZP01000003">
    <property type="protein sequence ID" value="PTM54806.1"/>
    <property type="molecule type" value="Genomic_DNA"/>
</dbReference>
<evidence type="ECO:0000313" key="10">
    <source>
        <dbReference type="Proteomes" id="UP000241639"/>
    </source>
</evidence>
<feature type="transmembrane region" description="Helical" evidence="8">
    <location>
        <begin position="229"/>
        <end position="251"/>
    </location>
</feature>
<organism evidence="9 10">
    <name type="scientific">Desmospora activa DSM 45169</name>
    <dbReference type="NCBI Taxonomy" id="1121389"/>
    <lineage>
        <taxon>Bacteria</taxon>
        <taxon>Bacillati</taxon>
        <taxon>Bacillota</taxon>
        <taxon>Bacilli</taxon>
        <taxon>Bacillales</taxon>
        <taxon>Thermoactinomycetaceae</taxon>
        <taxon>Desmospora</taxon>
    </lineage>
</organism>
<proteinExistence type="predicted"/>
<feature type="transmembrane region" description="Helical" evidence="8">
    <location>
        <begin position="74"/>
        <end position="98"/>
    </location>
</feature>
<keyword evidence="3" id="KW-1003">Cell membrane</keyword>
<keyword evidence="2" id="KW-0813">Transport</keyword>
<feature type="transmembrane region" description="Helical" evidence="8">
    <location>
        <begin position="312"/>
        <end position="330"/>
    </location>
</feature>
<dbReference type="GO" id="GO:0008324">
    <property type="term" value="F:monoatomic cation transmembrane transporter activity"/>
    <property type="evidence" value="ECO:0007669"/>
    <property type="project" value="InterPro"/>
</dbReference>
<evidence type="ECO:0000313" key="9">
    <source>
        <dbReference type="EMBL" id="PTM54806.1"/>
    </source>
</evidence>
<keyword evidence="7 8" id="KW-0472">Membrane</keyword>
<comment type="caution">
    <text evidence="9">The sequence shown here is derived from an EMBL/GenBank/DDBJ whole genome shotgun (WGS) entry which is preliminary data.</text>
</comment>
<reference evidence="9 10" key="1">
    <citation type="submission" date="2018-04" db="EMBL/GenBank/DDBJ databases">
        <title>Genomic Encyclopedia of Archaeal and Bacterial Type Strains, Phase II (KMG-II): from individual species to whole genera.</title>
        <authorList>
            <person name="Goeker M."/>
        </authorList>
    </citation>
    <scope>NUCLEOTIDE SEQUENCE [LARGE SCALE GENOMIC DNA]</scope>
    <source>
        <strain evidence="9 10">DSM 45169</strain>
    </source>
</reference>
<gene>
    <name evidence="9" type="ORF">C8J48_3460</name>
</gene>
<keyword evidence="4 8" id="KW-0812">Transmembrane</keyword>
<dbReference type="PANTHER" id="PTHR32024:SF4">
    <property type="entry name" value="KTR SYSTEM POTASSIUM UPTAKE PROTEIN D"/>
    <property type="match status" value="1"/>
</dbReference>
<protein>
    <submittedName>
        <fullName evidence="9">Trk-type K+ transport system membrane component</fullName>
    </submittedName>
</protein>
<evidence type="ECO:0000256" key="8">
    <source>
        <dbReference type="SAM" id="Phobius"/>
    </source>
</evidence>
<evidence type="ECO:0000256" key="5">
    <source>
        <dbReference type="ARBA" id="ARBA00022989"/>
    </source>
</evidence>
<dbReference type="GO" id="GO:0005886">
    <property type="term" value="C:plasma membrane"/>
    <property type="evidence" value="ECO:0007669"/>
    <property type="project" value="UniProtKB-SubCell"/>
</dbReference>
<dbReference type="AlphaFoldDB" id="A0A2T4Z1Z2"/>
<evidence type="ECO:0000256" key="2">
    <source>
        <dbReference type="ARBA" id="ARBA00022448"/>
    </source>
</evidence>
<feature type="transmembrane region" description="Helical" evidence="8">
    <location>
        <begin position="43"/>
        <end position="62"/>
    </location>
</feature>
<sequence>MKLSILKLTPVQLLVLIYFSAILLSSILLFLPAAHRPGVEVSYLDALFTAATAITVTGLTVVNTAETYSTTGHVMLMVMLQFGGIGFMTLGTFLWMATGQRIGIMRRRMIMLDQNQLDLAGLVRLMRDILLISLLIEAVGALLLGLYFYFVLDYGSDAFLYGLFSSLSAFTNGGLDIFGNSLEDFSQDYFVQVVHMLLILGGVIGFPVLVEVKEWFASPNRKQFRFSLFTKLTVTTHFALIAISVIVFTALESQRFYSTMPWHEAFFYSLFNAITARSGGLATMDLNEYSLPSQLFLSFMMFIGASPSSVGGGIRTTTLAVVLLAIFCYARGQNHIRLFGRELMEEDVRKASVVFATGAIIVAVAVLVVMVEQPQHSMIKVVFEVCSAFGTTGLSLGLSPELSAAGKLTIIAIMFMGRIGILLLLFLIRKERPPASFHYPRERVIIG</sequence>